<evidence type="ECO:0000256" key="4">
    <source>
        <dbReference type="ARBA" id="ARBA00022691"/>
    </source>
</evidence>
<dbReference type="Gene3D" id="3.40.1280.10">
    <property type="match status" value="1"/>
</dbReference>
<dbReference type="InterPro" id="IPR029028">
    <property type="entry name" value="Alpha/beta_knot_MTases"/>
</dbReference>
<organism evidence="9 10">
    <name type="scientific">Phenylobacterium parvum</name>
    <dbReference type="NCBI Taxonomy" id="2201350"/>
    <lineage>
        <taxon>Bacteria</taxon>
        <taxon>Pseudomonadati</taxon>
        <taxon>Pseudomonadota</taxon>
        <taxon>Alphaproteobacteria</taxon>
        <taxon>Caulobacterales</taxon>
        <taxon>Caulobacteraceae</taxon>
        <taxon>Phenylobacterium</taxon>
    </lineage>
</organism>
<dbReference type="AlphaFoldDB" id="A0A2Z3HVR8"/>
<comment type="similarity">
    <text evidence="6">Belongs to the class IV-like SAM-binding methyltransferase superfamily. RNA methyltransferase TrmH family. TrmL subfamily.</text>
</comment>
<feature type="binding site" evidence="6 7">
    <location>
        <position position="126"/>
    </location>
    <ligand>
        <name>S-adenosyl-L-methionine</name>
        <dbReference type="ChEBI" id="CHEBI:59789"/>
    </ligand>
</feature>
<keyword evidence="2 6" id="KW-0489">Methyltransferase</keyword>
<evidence type="ECO:0000313" key="9">
    <source>
        <dbReference type="EMBL" id="AWM76879.1"/>
    </source>
</evidence>
<sequence length="159" mass="17290">MLLALFQPDIPQNLGAAIRLGACLDTPVHVIEPCGFPLSDKAIRRAALDYGDPGEVVRHPGWDAFRIAAPGRIVLFTTRGATPLHDFAFRPDDVLLFGRESSGVPDFVHDAADARVIIPLSRGRRSFNLTVSAAIGLSEALRQTGRFPAFHPQDFPAHD</sequence>
<evidence type="ECO:0000256" key="2">
    <source>
        <dbReference type="ARBA" id="ARBA00022603"/>
    </source>
</evidence>
<accession>A0A2Z3HVR8</accession>
<protein>
    <recommendedName>
        <fullName evidence="6">tRNA (cytidine(34)-2'-O)-methyltransferase</fullName>
        <ecNumber evidence="6">2.1.1.207</ecNumber>
    </recommendedName>
    <alternativeName>
        <fullName evidence="6">tRNA (cytidine/uridine-2'-O-)-methyltransferase TrmL</fullName>
    </alternativeName>
</protein>
<dbReference type="GO" id="GO:0002130">
    <property type="term" value="P:wobble position ribose methylation"/>
    <property type="evidence" value="ECO:0007669"/>
    <property type="project" value="TreeGrafter"/>
</dbReference>
<evidence type="ECO:0000256" key="7">
    <source>
        <dbReference type="PIRSR" id="PIRSR029256-1"/>
    </source>
</evidence>
<keyword evidence="4 6" id="KW-0949">S-adenosyl-L-methionine</keyword>
<dbReference type="KEGG" id="phb:HYN04_03350"/>
<dbReference type="InterPro" id="IPR001537">
    <property type="entry name" value="SpoU_MeTrfase"/>
</dbReference>
<evidence type="ECO:0000313" key="10">
    <source>
        <dbReference type="Proteomes" id="UP000247763"/>
    </source>
</evidence>
<dbReference type="PIRSF" id="PIRSF029256">
    <property type="entry name" value="SpoU_TrmH_prd"/>
    <property type="match status" value="1"/>
</dbReference>
<evidence type="ECO:0000256" key="1">
    <source>
        <dbReference type="ARBA" id="ARBA00022490"/>
    </source>
</evidence>
<dbReference type="PANTHER" id="PTHR42971">
    <property type="entry name" value="TRNA (CYTIDINE(34)-2'-O)-METHYLTRANSFERASE"/>
    <property type="match status" value="1"/>
</dbReference>
<dbReference type="CDD" id="cd18094">
    <property type="entry name" value="SpoU-like_TrmL"/>
    <property type="match status" value="1"/>
</dbReference>
<comment type="function">
    <text evidence="6">Methylates the ribose at the nucleotide 34 wobble position in the two leucyl isoacceptors tRNA(Leu)(CmAA) and tRNA(Leu)(cmnm5UmAA). Catalyzes the methyl transfer from S-adenosyl-L-methionine to the 2'-OH of the wobble nucleotide.</text>
</comment>
<dbReference type="Pfam" id="PF00588">
    <property type="entry name" value="SpoU_methylase"/>
    <property type="match status" value="1"/>
</dbReference>
<dbReference type="EMBL" id="CP029479">
    <property type="protein sequence ID" value="AWM76879.1"/>
    <property type="molecule type" value="Genomic_DNA"/>
</dbReference>
<evidence type="ECO:0000259" key="8">
    <source>
        <dbReference type="Pfam" id="PF00588"/>
    </source>
</evidence>
<proteinExistence type="inferred from homology"/>
<dbReference type="GO" id="GO:0005737">
    <property type="term" value="C:cytoplasm"/>
    <property type="evidence" value="ECO:0007669"/>
    <property type="project" value="UniProtKB-SubCell"/>
</dbReference>
<keyword evidence="3 6" id="KW-0808">Transferase</keyword>
<dbReference type="SUPFAM" id="SSF75217">
    <property type="entry name" value="alpha/beta knot"/>
    <property type="match status" value="1"/>
</dbReference>
<comment type="subunit">
    <text evidence="6">Homodimer.</text>
</comment>
<evidence type="ECO:0000256" key="6">
    <source>
        <dbReference type="HAMAP-Rule" id="MF_01885"/>
    </source>
</evidence>
<dbReference type="InterPro" id="IPR016914">
    <property type="entry name" value="TrmL"/>
</dbReference>
<comment type="subcellular location">
    <subcellularLocation>
        <location evidence="6">Cytoplasm</location>
    </subcellularLocation>
</comment>
<comment type="catalytic activity">
    <reaction evidence="6">
        <text>5-carboxymethylaminomethyluridine(34) in tRNA(Leu) + S-adenosyl-L-methionine = 5-carboxymethylaminomethyl-2'-O-methyluridine(34) in tRNA(Leu) + S-adenosyl-L-homocysteine + H(+)</text>
        <dbReference type="Rhea" id="RHEA:43088"/>
        <dbReference type="Rhea" id="RHEA-COMP:10333"/>
        <dbReference type="Rhea" id="RHEA-COMP:10334"/>
        <dbReference type="ChEBI" id="CHEBI:15378"/>
        <dbReference type="ChEBI" id="CHEBI:57856"/>
        <dbReference type="ChEBI" id="CHEBI:59789"/>
        <dbReference type="ChEBI" id="CHEBI:74508"/>
        <dbReference type="ChEBI" id="CHEBI:74511"/>
        <dbReference type="EC" id="2.1.1.207"/>
    </reaction>
</comment>
<name>A0A2Z3HVR8_9CAUL</name>
<dbReference type="Proteomes" id="UP000247763">
    <property type="component" value="Chromosome"/>
</dbReference>
<dbReference type="GO" id="GO:0141098">
    <property type="term" value="F:tRNA (cytidine(34)-2'-O)-methyltransferase activity"/>
    <property type="evidence" value="ECO:0007669"/>
    <property type="project" value="RHEA"/>
</dbReference>
<dbReference type="OrthoDB" id="9789043at2"/>
<keyword evidence="5 6" id="KW-0819">tRNA processing</keyword>
<keyword evidence="1 6" id="KW-0963">Cytoplasm</keyword>
<dbReference type="RefSeq" id="WP_110449448.1">
    <property type="nucleotide sequence ID" value="NZ_CP029479.1"/>
</dbReference>
<evidence type="ECO:0000256" key="5">
    <source>
        <dbReference type="ARBA" id="ARBA00022694"/>
    </source>
</evidence>
<dbReference type="GO" id="GO:0003723">
    <property type="term" value="F:RNA binding"/>
    <property type="evidence" value="ECO:0007669"/>
    <property type="project" value="InterPro"/>
</dbReference>
<feature type="domain" description="tRNA/rRNA methyltransferase SpoU type" evidence="8">
    <location>
        <begin position="2"/>
        <end position="137"/>
    </location>
</feature>
<dbReference type="InterPro" id="IPR029026">
    <property type="entry name" value="tRNA_m1G_MTases_N"/>
</dbReference>
<comment type="caution">
    <text evidence="6">Lacks conserved residue(s) required for the propagation of feature annotation.</text>
</comment>
<feature type="binding site" evidence="6 7">
    <location>
        <position position="98"/>
    </location>
    <ligand>
        <name>S-adenosyl-L-methionine</name>
        <dbReference type="ChEBI" id="CHEBI:59789"/>
    </ligand>
</feature>
<feature type="binding site" evidence="6 7">
    <location>
        <position position="118"/>
    </location>
    <ligand>
        <name>S-adenosyl-L-methionine</name>
        <dbReference type="ChEBI" id="CHEBI:59789"/>
    </ligand>
</feature>
<dbReference type="GO" id="GO:0141102">
    <property type="term" value="F:tRNA (5-carboxymethylaminomethyluridine(34)-2'-O)-methyltransferase activity"/>
    <property type="evidence" value="ECO:0007669"/>
    <property type="project" value="RHEA"/>
</dbReference>
<comment type="catalytic activity">
    <reaction evidence="6">
        <text>cytidine(34) in tRNA + S-adenosyl-L-methionine = 2'-O-methylcytidine(34) in tRNA + S-adenosyl-L-homocysteine + H(+)</text>
        <dbReference type="Rhea" id="RHEA:43084"/>
        <dbReference type="Rhea" id="RHEA-COMP:10331"/>
        <dbReference type="Rhea" id="RHEA-COMP:10332"/>
        <dbReference type="ChEBI" id="CHEBI:15378"/>
        <dbReference type="ChEBI" id="CHEBI:57856"/>
        <dbReference type="ChEBI" id="CHEBI:59789"/>
        <dbReference type="ChEBI" id="CHEBI:74495"/>
        <dbReference type="ChEBI" id="CHEBI:82748"/>
        <dbReference type="EC" id="2.1.1.207"/>
    </reaction>
</comment>
<gene>
    <name evidence="6" type="primary">trmL</name>
    <name evidence="9" type="ORF">HYN04_03350</name>
</gene>
<keyword evidence="10" id="KW-1185">Reference proteome</keyword>
<dbReference type="EC" id="2.1.1.207" evidence="6"/>
<evidence type="ECO:0000256" key="3">
    <source>
        <dbReference type="ARBA" id="ARBA00022679"/>
    </source>
</evidence>
<dbReference type="HAMAP" id="MF_01885">
    <property type="entry name" value="tRNA_methyltr_TrmL"/>
    <property type="match status" value="1"/>
</dbReference>
<dbReference type="PANTHER" id="PTHR42971:SF1">
    <property type="entry name" value="TRNA (CYTIDINE(34)-2'-O)-METHYLTRANSFERASE"/>
    <property type="match status" value="1"/>
</dbReference>
<reference evidence="10" key="1">
    <citation type="submission" date="2018-05" db="EMBL/GenBank/DDBJ databases">
        <title>Genome sequencing of Phenylobacterium sp. HYN0004.</title>
        <authorList>
            <person name="Yi H."/>
            <person name="Baek C."/>
        </authorList>
    </citation>
    <scope>NUCLEOTIDE SEQUENCE [LARGE SCALE GENOMIC DNA]</scope>
    <source>
        <strain evidence="10">HYN0004</strain>
    </source>
</reference>